<feature type="transmembrane region" description="Helical" evidence="9">
    <location>
        <begin position="100"/>
        <end position="120"/>
    </location>
</feature>
<evidence type="ECO:0000256" key="3">
    <source>
        <dbReference type="ARBA" id="ARBA00022448"/>
    </source>
</evidence>
<dbReference type="PANTHER" id="PTHR12952">
    <property type="entry name" value="SYS1"/>
    <property type="match status" value="1"/>
</dbReference>
<gene>
    <name evidence="10" type="primary">Sys1</name>
</gene>
<evidence type="ECO:0000256" key="5">
    <source>
        <dbReference type="ARBA" id="ARBA00022927"/>
    </source>
</evidence>
<evidence type="ECO:0000256" key="4">
    <source>
        <dbReference type="ARBA" id="ARBA00022692"/>
    </source>
</evidence>
<protein>
    <submittedName>
        <fullName evidence="10">Protein SYS1 homolog</fullName>
    </submittedName>
</protein>
<evidence type="ECO:0000256" key="7">
    <source>
        <dbReference type="ARBA" id="ARBA00023034"/>
    </source>
</evidence>
<dbReference type="GO" id="GO:0000139">
    <property type="term" value="C:Golgi membrane"/>
    <property type="evidence" value="ECO:0007669"/>
    <property type="project" value="UniProtKB-SubCell"/>
</dbReference>
<dbReference type="GO" id="GO:0005802">
    <property type="term" value="C:trans-Golgi network"/>
    <property type="evidence" value="ECO:0007669"/>
    <property type="project" value="TreeGrafter"/>
</dbReference>
<keyword evidence="5" id="KW-0653">Protein transport</keyword>
<dbReference type="GO" id="GO:0043001">
    <property type="term" value="P:Golgi to plasma membrane protein transport"/>
    <property type="evidence" value="ECO:0007669"/>
    <property type="project" value="TreeGrafter"/>
</dbReference>
<dbReference type="EMBL" id="LR790902">
    <property type="protein sequence ID" value="CAB3266764.1"/>
    <property type="molecule type" value="mRNA"/>
</dbReference>
<dbReference type="GO" id="GO:0005829">
    <property type="term" value="C:cytosol"/>
    <property type="evidence" value="ECO:0007669"/>
    <property type="project" value="GOC"/>
</dbReference>
<organism evidence="10">
    <name type="scientific">Phallusia mammillata</name>
    <dbReference type="NCBI Taxonomy" id="59560"/>
    <lineage>
        <taxon>Eukaryota</taxon>
        <taxon>Metazoa</taxon>
        <taxon>Chordata</taxon>
        <taxon>Tunicata</taxon>
        <taxon>Ascidiacea</taxon>
        <taxon>Phlebobranchia</taxon>
        <taxon>Ascidiidae</taxon>
        <taxon>Phallusia</taxon>
    </lineage>
</organism>
<evidence type="ECO:0000256" key="6">
    <source>
        <dbReference type="ARBA" id="ARBA00022989"/>
    </source>
</evidence>
<proteinExistence type="evidence at transcript level"/>
<comment type="subcellular location">
    <subcellularLocation>
        <location evidence="1">Golgi apparatus membrane</location>
        <topology evidence="1">Multi-pass membrane protein</topology>
    </subcellularLocation>
</comment>
<reference evidence="10" key="1">
    <citation type="submission" date="2020-04" db="EMBL/GenBank/DDBJ databases">
        <authorList>
            <person name="Neveu A P."/>
        </authorList>
    </citation>
    <scope>NUCLEOTIDE SEQUENCE</scope>
    <source>
        <tissue evidence="10">Whole embryo</tissue>
    </source>
</reference>
<feature type="transmembrane region" description="Helical" evidence="9">
    <location>
        <begin position="59"/>
        <end position="80"/>
    </location>
</feature>
<dbReference type="AlphaFoldDB" id="A0A6F9DTK0"/>
<accession>A0A6F9DTK0</accession>
<keyword evidence="4 9" id="KW-0812">Transmembrane</keyword>
<keyword evidence="8 9" id="KW-0472">Membrane</keyword>
<dbReference type="Pfam" id="PF09801">
    <property type="entry name" value="SYS1"/>
    <property type="match status" value="1"/>
</dbReference>
<keyword evidence="3" id="KW-0813">Transport</keyword>
<evidence type="ECO:0000256" key="8">
    <source>
        <dbReference type="ARBA" id="ARBA00023136"/>
    </source>
</evidence>
<name>A0A6F9DTK0_9ASCI</name>
<evidence type="ECO:0000256" key="9">
    <source>
        <dbReference type="SAM" id="Phobius"/>
    </source>
</evidence>
<dbReference type="GO" id="GO:0006895">
    <property type="term" value="P:Golgi to endosome transport"/>
    <property type="evidence" value="ECO:0007669"/>
    <property type="project" value="TreeGrafter"/>
</dbReference>
<feature type="transmembrane region" description="Helical" evidence="9">
    <location>
        <begin position="127"/>
        <end position="147"/>
    </location>
</feature>
<dbReference type="PANTHER" id="PTHR12952:SF0">
    <property type="entry name" value="PROTEIN SYS1 HOMOLOG"/>
    <property type="match status" value="1"/>
</dbReference>
<dbReference type="GO" id="GO:0034067">
    <property type="term" value="P:protein localization to Golgi apparatus"/>
    <property type="evidence" value="ECO:0007669"/>
    <property type="project" value="TreeGrafter"/>
</dbReference>
<evidence type="ECO:0000256" key="1">
    <source>
        <dbReference type="ARBA" id="ARBA00004653"/>
    </source>
</evidence>
<keyword evidence="6 9" id="KW-1133">Transmembrane helix</keyword>
<dbReference type="InterPro" id="IPR019185">
    <property type="entry name" value="Integral_membrane_SYS1-rel"/>
</dbReference>
<sequence>MDLFCQVKTSTMSFLSRLCPQLLYQKLSTNNPMSNMTGRFRSYVWDPALIIFQMLAMQCVYYTTLGLLSTLLLSFGKFPPSLHYLFDTGAVHYYGAENRLVLVAHLLNSIFGAVALWYIVQRAKQCLDFSCTLHFFHFVVCWIYSGYFPTRISWWLVQLVCIVLMVVIGEYLCFQSDMKDIPLIGNKADV</sequence>
<feature type="transmembrane region" description="Helical" evidence="9">
    <location>
        <begin position="153"/>
        <end position="174"/>
    </location>
</feature>
<evidence type="ECO:0000256" key="2">
    <source>
        <dbReference type="ARBA" id="ARBA00008160"/>
    </source>
</evidence>
<comment type="similarity">
    <text evidence="2">Belongs to the SYS1 family.</text>
</comment>
<evidence type="ECO:0000313" key="10">
    <source>
        <dbReference type="EMBL" id="CAB3266764.1"/>
    </source>
</evidence>
<keyword evidence="7" id="KW-0333">Golgi apparatus</keyword>